<dbReference type="RefSeq" id="XP_062792560.1">
    <property type="nucleotide sequence ID" value="XM_062936509.1"/>
</dbReference>
<evidence type="ECO:0000256" key="1">
    <source>
        <dbReference type="SAM" id="MobiDB-lite"/>
    </source>
</evidence>
<reference evidence="2 3" key="1">
    <citation type="submission" date="2024-01" db="EMBL/GenBank/DDBJ databases">
        <title>Comparative genomics of Cryptococcus and Kwoniella reveals pathogenesis evolution and contrasting modes of karyotype evolution via chromosome fusion or intercentromeric recombination.</title>
        <authorList>
            <person name="Coelho M.A."/>
            <person name="David-Palma M."/>
            <person name="Shea T."/>
            <person name="Bowers K."/>
            <person name="McGinley-Smith S."/>
            <person name="Mohammad A.W."/>
            <person name="Gnirke A."/>
            <person name="Yurkov A.M."/>
            <person name="Nowrousian M."/>
            <person name="Sun S."/>
            <person name="Cuomo C.A."/>
            <person name="Heitman J."/>
        </authorList>
    </citation>
    <scope>NUCLEOTIDE SEQUENCE [LARGE SCALE GENOMIC DNA]</scope>
    <source>
        <strain evidence="2">CBS 11374</strain>
    </source>
</reference>
<name>A0ABZ1D328_9TREE</name>
<dbReference type="GeneID" id="87956925"/>
<protein>
    <submittedName>
        <fullName evidence="2">Uncharacterized protein</fullName>
    </submittedName>
</protein>
<gene>
    <name evidence="2" type="ORF">IL334_004794</name>
</gene>
<evidence type="ECO:0000313" key="3">
    <source>
        <dbReference type="Proteomes" id="UP001329825"/>
    </source>
</evidence>
<accession>A0ABZ1D328</accession>
<feature type="compositionally biased region" description="Polar residues" evidence="1">
    <location>
        <begin position="97"/>
        <end position="107"/>
    </location>
</feature>
<proteinExistence type="predicted"/>
<dbReference type="EMBL" id="CP141886">
    <property type="protein sequence ID" value="WRT67820.1"/>
    <property type="molecule type" value="Genomic_DNA"/>
</dbReference>
<dbReference type="Proteomes" id="UP001329825">
    <property type="component" value="Chromosome 6"/>
</dbReference>
<keyword evidence="3" id="KW-1185">Reference proteome</keyword>
<feature type="region of interest" description="Disordered" evidence="1">
    <location>
        <begin position="84"/>
        <end position="107"/>
    </location>
</feature>
<sequence>MEDKVKRKKRKIKHESIESGKQITVWIREIIRFDRDGQATLSPSHGPYVLEINEPFETLFQAWERENDEIVPFKSWFYAKYPSNHPTPFSRPKKGQNEPQQLGRDQTPFSINLQDGAIIFARSLIILPRPNIEKQ</sequence>
<evidence type="ECO:0000313" key="2">
    <source>
        <dbReference type="EMBL" id="WRT67820.1"/>
    </source>
</evidence>
<organism evidence="2 3">
    <name type="scientific">Kwoniella shivajii</name>
    <dbReference type="NCBI Taxonomy" id="564305"/>
    <lineage>
        <taxon>Eukaryota</taxon>
        <taxon>Fungi</taxon>
        <taxon>Dikarya</taxon>
        <taxon>Basidiomycota</taxon>
        <taxon>Agaricomycotina</taxon>
        <taxon>Tremellomycetes</taxon>
        <taxon>Tremellales</taxon>
        <taxon>Cryptococcaceae</taxon>
        <taxon>Kwoniella</taxon>
    </lineage>
</organism>